<dbReference type="Gene3D" id="3.40.720.10">
    <property type="entry name" value="Alkaline Phosphatase, subunit A"/>
    <property type="match status" value="2"/>
</dbReference>
<dbReference type="CDD" id="cd16027">
    <property type="entry name" value="SGSH"/>
    <property type="match status" value="1"/>
</dbReference>
<dbReference type="EMBL" id="CP036339">
    <property type="protein sequence ID" value="QDT72927.1"/>
    <property type="molecule type" value="Genomic_DNA"/>
</dbReference>
<dbReference type="EC" id="3.1.6.1" evidence="9"/>
<evidence type="ECO:0000256" key="7">
    <source>
        <dbReference type="SAM" id="SignalP"/>
    </source>
</evidence>
<dbReference type="RefSeq" id="WP_145432443.1">
    <property type="nucleotide sequence ID" value="NZ_CP036339.1"/>
</dbReference>
<dbReference type="Pfam" id="PF00884">
    <property type="entry name" value="Sulfatase"/>
    <property type="match status" value="1"/>
</dbReference>
<dbReference type="InterPro" id="IPR000917">
    <property type="entry name" value="Sulfatase_N"/>
</dbReference>
<evidence type="ECO:0000256" key="1">
    <source>
        <dbReference type="ARBA" id="ARBA00001913"/>
    </source>
</evidence>
<dbReference type="PANTHER" id="PTHR42693">
    <property type="entry name" value="ARYLSULFATASE FAMILY MEMBER"/>
    <property type="match status" value="1"/>
</dbReference>
<evidence type="ECO:0000256" key="6">
    <source>
        <dbReference type="ARBA" id="ARBA00022837"/>
    </source>
</evidence>
<dbReference type="InterPro" id="IPR050738">
    <property type="entry name" value="Sulfatase"/>
</dbReference>
<keyword evidence="5 9" id="KW-0378">Hydrolase</keyword>
<feature type="domain" description="Sulfatase N-terminal" evidence="8">
    <location>
        <begin position="32"/>
        <end position="332"/>
    </location>
</feature>
<evidence type="ECO:0000256" key="5">
    <source>
        <dbReference type="ARBA" id="ARBA00022801"/>
    </source>
</evidence>
<sequence precursor="true">MFRTALMLTTLLFVDVVMPAQAADQAAAPRRPNIVLIVSDDHAWSDYSFMGHPQVATPHIDRLAGEGLTFTRGYVPSSLCCPSLASIVTGLYPHRHGITGNDPPNPRRLKPAEFHQSDEFQEGREAMNRRLEAVPTLPRELAKLGYVSFQSGKWWQGNFQRGGFTHGMTHGERHGDKGLQIGRQTLRPIYDFIADAKEQQKPFFVWYAPMMPHTPHTPPERLIEKYRAVAPSEHVARYWAMVEWFDETVGKLLARLDEEGLRDDTIVVYVTDNGWITDPATGHYAAKSKQSPYDGGLRTPIIVRWPGRVAPERCEALASSLDLAPTLLTAAGGKPAAEMVGIDLLDAAAREGRHTLMGECFTHDVVDLERPAASLRWRWIVDGNWKLIVPAGQHDAQGDAELYDLANDPLEERDVAGERPQVVERLRGELDDWWSGK</sequence>
<proteinExistence type="inferred from homology"/>
<keyword evidence="3" id="KW-0479">Metal-binding</keyword>
<dbReference type="OrthoDB" id="246867at2"/>
<dbReference type="GO" id="GO:0004065">
    <property type="term" value="F:arylsulfatase activity"/>
    <property type="evidence" value="ECO:0007669"/>
    <property type="project" value="UniProtKB-EC"/>
</dbReference>
<reference evidence="9 10" key="1">
    <citation type="submission" date="2019-02" db="EMBL/GenBank/DDBJ databases">
        <title>Deep-cultivation of Planctomycetes and their phenomic and genomic characterization uncovers novel biology.</title>
        <authorList>
            <person name="Wiegand S."/>
            <person name="Jogler M."/>
            <person name="Boedeker C."/>
            <person name="Pinto D."/>
            <person name="Vollmers J."/>
            <person name="Rivas-Marin E."/>
            <person name="Kohn T."/>
            <person name="Peeters S.H."/>
            <person name="Heuer A."/>
            <person name="Rast P."/>
            <person name="Oberbeckmann S."/>
            <person name="Bunk B."/>
            <person name="Jeske O."/>
            <person name="Meyerdierks A."/>
            <person name="Storesund J.E."/>
            <person name="Kallscheuer N."/>
            <person name="Luecker S."/>
            <person name="Lage O.M."/>
            <person name="Pohl T."/>
            <person name="Merkel B.J."/>
            <person name="Hornburger P."/>
            <person name="Mueller R.-W."/>
            <person name="Bruemmer F."/>
            <person name="Labrenz M."/>
            <person name="Spormann A.M."/>
            <person name="Op den Camp H."/>
            <person name="Overmann J."/>
            <person name="Amann R."/>
            <person name="Jetten M.S.M."/>
            <person name="Mascher T."/>
            <person name="Medema M.H."/>
            <person name="Devos D.P."/>
            <person name="Kaster A.-K."/>
            <person name="Ovreas L."/>
            <person name="Rohde M."/>
            <person name="Galperin M.Y."/>
            <person name="Jogler C."/>
        </authorList>
    </citation>
    <scope>NUCLEOTIDE SEQUENCE [LARGE SCALE GENOMIC DNA]</scope>
    <source>
        <strain evidence="9 10">I41</strain>
    </source>
</reference>
<protein>
    <submittedName>
        <fullName evidence="9">Arylsulfatase</fullName>
        <ecNumber evidence="9">3.1.6.1</ecNumber>
    </submittedName>
</protein>
<keyword evidence="4 7" id="KW-0732">Signal</keyword>
<accession>A0A517TX34</accession>
<evidence type="ECO:0000313" key="10">
    <source>
        <dbReference type="Proteomes" id="UP000317909"/>
    </source>
</evidence>
<feature type="signal peptide" evidence="7">
    <location>
        <begin position="1"/>
        <end position="22"/>
    </location>
</feature>
<evidence type="ECO:0000256" key="4">
    <source>
        <dbReference type="ARBA" id="ARBA00022729"/>
    </source>
</evidence>
<keyword evidence="6" id="KW-0106">Calcium</keyword>
<dbReference type="PANTHER" id="PTHR42693:SF42">
    <property type="entry name" value="ARYLSULFATASE G"/>
    <property type="match status" value="1"/>
</dbReference>
<organism evidence="9 10">
    <name type="scientific">Lacipirellula limnantheis</name>
    <dbReference type="NCBI Taxonomy" id="2528024"/>
    <lineage>
        <taxon>Bacteria</taxon>
        <taxon>Pseudomonadati</taxon>
        <taxon>Planctomycetota</taxon>
        <taxon>Planctomycetia</taxon>
        <taxon>Pirellulales</taxon>
        <taxon>Lacipirellulaceae</taxon>
        <taxon>Lacipirellula</taxon>
    </lineage>
</organism>
<gene>
    <name evidence="9" type="primary">atsA_9</name>
    <name evidence="9" type="ORF">I41_21120</name>
</gene>
<dbReference type="GO" id="GO:0046872">
    <property type="term" value="F:metal ion binding"/>
    <property type="evidence" value="ECO:0007669"/>
    <property type="project" value="UniProtKB-KW"/>
</dbReference>
<evidence type="ECO:0000256" key="2">
    <source>
        <dbReference type="ARBA" id="ARBA00008779"/>
    </source>
</evidence>
<comment type="cofactor">
    <cofactor evidence="1">
        <name>Ca(2+)</name>
        <dbReference type="ChEBI" id="CHEBI:29108"/>
    </cofactor>
</comment>
<dbReference type="KEGG" id="llh:I41_21120"/>
<name>A0A517TX34_9BACT</name>
<dbReference type="Proteomes" id="UP000317909">
    <property type="component" value="Chromosome"/>
</dbReference>
<keyword evidence="10" id="KW-1185">Reference proteome</keyword>
<evidence type="ECO:0000313" key="9">
    <source>
        <dbReference type="EMBL" id="QDT72927.1"/>
    </source>
</evidence>
<evidence type="ECO:0000256" key="3">
    <source>
        <dbReference type="ARBA" id="ARBA00022723"/>
    </source>
</evidence>
<comment type="similarity">
    <text evidence="2">Belongs to the sulfatase family.</text>
</comment>
<dbReference type="AlphaFoldDB" id="A0A517TX34"/>
<dbReference type="InterPro" id="IPR017850">
    <property type="entry name" value="Alkaline_phosphatase_core_sf"/>
</dbReference>
<evidence type="ECO:0000259" key="8">
    <source>
        <dbReference type="Pfam" id="PF00884"/>
    </source>
</evidence>
<dbReference type="SUPFAM" id="SSF53649">
    <property type="entry name" value="Alkaline phosphatase-like"/>
    <property type="match status" value="1"/>
</dbReference>
<feature type="chain" id="PRO_5022084880" evidence="7">
    <location>
        <begin position="23"/>
        <end position="437"/>
    </location>
</feature>